<accession>A0A1W1CJ51</accession>
<evidence type="ECO:0000313" key="1">
    <source>
        <dbReference type="EMBL" id="SFV65701.1"/>
    </source>
</evidence>
<name>A0A1W1CJ51_9ZZZZ</name>
<dbReference type="EMBL" id="FPHM01000095">
    <property type="protein sequence ID" value="SFV65701.1"/>
    <property type="molecule type" value="Genomic_DNA"/>
</dbReference>
<sequence>MILQISVKDEKSELFLALIQELKNSMIEKIQIISPKEDFFDEKELSTRVDEIKNKKIKPLSREEVFDGIC</sequence>
<gene>
    <name evidence="1" type="ORF">MNB_SV-13-1767</name>
</gene>
<proteinExistence type="predicted"/>
<protein>
    <submittedName>
        <fullName evidence="1">Uncharacterized protein</fullName>
    </submittedName>
</protein>
<dbReference type="AlphaFoldDB" id="A0A1W1CJ51"/>
<reference evidence="1" key="1">
    <citation type="submission" date="2016-10" db="EMBL/GenBank/DDBJ databases">
        <authorList>
            <person name="de Groot N.N."/>
        </authorList>
    </citation>
    <scope>NUCLEOTIDE SEQUENCE</scope>
</reference>
<organism evidence="1">
    <name type="scientific">hydrothermal vent metagenome</name>
    <dbReference type="NCBI Taxonomy" id="652676"/>
    <lineage>
        <taxon>unclassified sequences</taxon>
        <taxon>metagenomes</taxon>
        <taxon>ecological metagenomes</taxon>
    </lineage>
</organism>